<protein>
    <submittedName>
        <fullName evidence="1">Uncharacterized protein</fullName>
    </submittedName>
</protein>
<evidence type="ECO:0000313" key="2">
    <source>
        <dbReference type="Proteomes" id="UP000008953"/>
    </source>
</evidence>
<dbReference type="EMBL" id="FP929050">
    <property type="protein sequence ID" value="CBL10983.1"/>
    <property type="molecule type" value="Genomic_DNA"/>
</dbReference>
<dbReference type="KEGG" id="rix:RO1_01570"/>
<evidence type="ECO:0000313" key="1">
    <source>
        <dbReference type="EMBL" id="CBL10983.1"/>
    </source>
</evidence>
<dbReference type="Proteomes" id="UP000008953">
    <property type="component" value="Chromosome"/>
</dbReference>
<gene>
    <name evidence="1" type="ORF">RO1_01570</name>
</gene>
<reference evidence="1 2" key="1">
    <citation type="submission" date="2010-03" db="EMBL/GenBank/DDBJ databases">
        <title>The genome sequence of Roseburia intestinalis XB6B4.</title>
        <authorList>
            <consortium name="metaHIT consortium -- http://www.metahit.eu/"/>
            <person name="Pajon A."/>
            <person name="Turner K."/>
            <person name="Parkhill J."/>
            <person name="Bernalier A."/>
        </authorList>
    </citation>
    <scope>NUCLEOTIDE SEQUENCE [LARGE SCALE GENOMIC DNA]</scope>
    <source>
        <strain evidence="1 2">XB6B4</strain>
    </source>
</reference>
<proteinExistence type="predicted"/>
<sequence>MSDFFVVLWTVFQKLFDRKRLLHTFP</sequence>
<accession>D4KUE3</accession>
<name>D4KUE3_9FIRM</name>
<dbReference type="HOGENOM" id="CLU_3417017_0_0_9"/>
<organism evidence="1 2">
    <name type="scientific">Roseburia intestinalis XB6B4</name>
    <dbReference type="NCBI Taxonomy" id="718255"/>
    <lineage>
        <taxon>Bacteria</taxon>
        <taxon>Bacillati</taxon>
        <taxon>Bacillota</taxon>
        <taxon>Clostridia</taxon>
        <taxon>Lachnospirales</taxon>
        <taxon>Lachnospiraceae</taxon>
        <taxon>Roseburia</taxon>
    </lineage>
</organism>
<dbReference type="AlphaFoldDB" id="D4KUE3"/>
<reference evidence="1 2" key="2">
    <citation type="submission" date="2010-03" db="EMBL/GenBank/DDBJ databases">
        <authorList>
            <person name="Pajon A."/>
        </authorList>
    </citation>
    <scope>NUCLEOTIDE SEQUENCE [LARGE SCALE GENOMIC DNA]</scope>
    <source>
        <strain evidence="1 2">XB6B4</strain>
    </source>
</reference>